<proteinExistence type="inferred from homology"/>
<accession>A0A8H5CX97</accession>
<evidence type="ECO:0000313" key="4">
    <source>
        <dbReference type="Proteomes" id="UP000559027"/>
    </source>
</evidence>
<comment type="caution">
    <text evidence="3">The sequence shown here is derived from an EMBL/GenBank/DDBJ whole genome shotgun (WGS) entry which is preliminary data.</text>
</comment>
<keyword evidence="4" id="KW-1185">Reference proteome</keyword>
<gene>
    <name evidence="3" type="ORF">D9756_009485</name>
</gene>
<dbReference type="Gene3D" id="3.40.50.720">
    <property type="entry name" value="NAD(P)-binding Rossmann-like Domain"/>
    <property type="match status" value="1"/>
</dbReference>
<evidence type="ECO:0000313" key="3">
    <source>
        <dbReference type="EMBL" id="KAF5349278.1"/>
    </source>
</evidence>
<dbReference type="GO" id="GO:0006633">
    <property type="term" value="P:fatty acid biosynthetic process"/>
    <property type="evidence" value="ECO:0007669"/>
    <property type="project" value="TreeGrafter"/>
</dbReference>
<dbReference type="AlphaFoldDB" id="A0A8H5CX97"/>
<dbReference type="Pfam" id="PF13561">
    <property type="entry name" value="adh_short_C2"/>
    <property type="match status" value="1"/>
</dbReference>
<organism evidence="3 4">
    <name type="scientific">Leucocoprinus leucothites</name>
    <dbReference type="NCBI Taxonomy" id="201217"/>
    <lineage>
        <taxon>Eukaryota</taxon>
        <taxon>Fungi</taxon>
        <taxon>Dikarya</taxon>
        <taxon>Basidiomycota</taxon>
        <taxon>Agaricomycotina</taxon>
        <taxon>Agaricomycetes</taxon>
        <taxon>Agaricomycetidae</taxon>
        <taxon>Agaricales</taxon>
        <taxon>Agaricineae</taxon>
        <taxon>Agaricaceae</taxon>
        <taxon>Leucocoprinus</taxon>
    </lineage>
</organism>
<dbReference type="InterPro" id="IPR036291">
    <property type="entry name" value="NAD(P)-bd_dom_sf"/>
</dbReference>
<dbReference type="PRINTS" id="PR00081">
    <property type="entry name" value="GDHRDH"/>
</dbReference>
<dbReference type="GO" id="GO:0016616">
    <property type="term" value="F:oxidoreductase activity, acting on the CH-OH group of donors, NAD or NADP as acceptor"/>
    <property type="evidence" value="ECO:0007669"/>
    <property type="project" value="TreeGrafter"/>
</dbReference>
<dbReference type="PANTHER" id="PTHR42760:SF121">
    <property type="entry name" value="3-OXOACYL-(ACYL-CARRIER-PROTEIN) REDUCTASE"/>
    <property type="match status" value="1"/>
</dbReference>
<dbReference type="GO" id="GO:0048038">
    <property type="term" value="F:quinone binding"/>
    <property type="evidence" value="ECO:0007669"/>
    <property type="project" value="TreeGrafter"/>
</dbReference>
<comment type="similarity">
    <text evidence="1">Belongs to the short-chain dehydrogenases/reductases (SDR) family.</text>
</comment>
<evidence type="ECO:0000256" key="2">
    <source>
        <dbReference type="SAM" id="Coils"/>
    </source>
</evidence>
<dbReference type="PRINTS" id="PR00080">
    <property type="entry name" value="SDRFAMILY"/>
</dbReference>
<sequence>MSSGVALITGSSRGIGRAIALKLAADGYNIALNDLASTENDLHDIEREITETSRKVIVCLADVSQEEEVVRMIDDVVKRLGGLNVMVANAGICIPRPFLESTLDEWDAMFNVNGKGVYLCYKYAGKQMIKQGGGGRIIGACSVAGKQGIPLMSLYSATKFTVRSLTQSAAAELGKYGITVNAYAPGFVKTSMMDQFAQDAKQWGVTDTIYDNAGKPEDIATLVSYLASPAASYVNGQSISINGGRFFD</sequence>
<name>A0A8H5CX97_9AGAR</name>
<feature type="coiled-coil region" evidence="2">
    <location>
        <begin position="28"/>
        <end position="55"/>
    </location>
</feature>
<evidence type="ECO:0000256" key="1">
    <source>
        <dbReference type="ARBA" id="ARBA00006484"/>
    </source>
</evidence>
<dbReference type="SUPFAM" id="SSF51735">
    <property type="entry name" value="NAD(P)-binding Rossmann-fold domains"/>
    <property type="match status" value="1"/>
</dbReference>
<dbReference type="Proteomes" id="UP000559027">
    <property type="component" value="Unassembled WGS sequence"/>
</dbReference>
<dbReference type="InterPro" id="IPR002347">
    <property type="entry name" value="SDR_fam"/>
</dbReference>
<dbReference type="FunFam" id="3.40.50.720:FF:000084">
    <property type="entry name" value="Short-chain dehydrogenase reductase"/>
    <property type="match status" value="1"/>
</dbReference>
<dbReference type="PANTHER" id="PTHR42760">
    <property type="entry name" value="SHORT-CHAIN DEHYDROGENASES/REDUCTASES FAMILY MEMBER"/>
    <property type="match status" value="1"/>
</dbReference>
<dbReference type="OrthoDB" id="498125at2759"/>
<protein>
    <submittedName>
        <fullName evidence="3">Uncharacterized protein</fullName>
    </submittedName>
</protein>
<reference evidence="3 4" key="1">
    <citation type="journal article" date="2020" name="ISME J.">
        <title>Uncovering the hidden diversity of litter-decomposition mechanisms in mushroom-forming fungi.</title>
        <authorList>
            <person name="Floudas D."/>
            <person name="Bentzer J."/>
            <person name="Ahren D."/>
            <person name="Johansson T."/>
            <person name="Persson P."/>
            <person name="Tunlid A."/>
        </authorList>
    </citation>
    <scope>NUCLEOTIDE SEQUENCE [LARGE SCALE GENOMIC DNA]</scope>
    <source>
        <strain evidence="3 4">CBS 146.42</strain>
    </source>
</reference>
<dbReference type="EMBL" id="JAACJO010000017">
    <property type="protein sequence ID" value="KAF5349278.1"/>
    <property type="molecule type" value="Genomic_DNA"/>
</dbReference>
<keyword evidence="2" id="KW-0175">Coiled coil</keyword>